<dbReference type="Proteomes" id="UP000680714">
    <property type="component" value="Unassembled WGS sequence"/>
</dbReference>
<dbReference type="PANTHER" id="PTHR11019:SF159">
    <property type="entry name" value="TRANSCRIPTIONAL REGULATOR-RELATED"/>
    <property type="match status" value="1"/>
</dbReference>
<dbReference type="SUPFAM" id="SSF51182">
    <property type="entry name" value="RmlC-like cupins"/>
    <property type="match status" value="1"/>
</dbReference>
<evidence type="ECO:0000259" key="4">
    <source>
        <dbReference type="PROSITE" id="PS01124"/>
    </source>
</evidence>
<reference evidence="5 6" key="1">
    <citation type="submission" date="2021-04" db="EMBL/GenBank/DDBJ databases">
        <title>Magnetospirillum sulfuroxidans sp. nov., a facultative chemolithoautotrophic sulfur-oxidizing alphaproteobacterium isolated from freshwater sediment and proposals for Paramagetospirillum gen. nov., and Magnetospirillaceae fam. nov.</title>
        <authorList>
            <person name="Koziaeva V."/>
            <person name="Geelhoed J.S."/>
            <person name="Sorokin D.Y."/>
            <person name="Grouzdev D.S."/>
        </authorList>
    </citation>
    <scope>NUCLEOTIDE SEQUENCE [LARGE SCALE GENOMIC DNA]</scope>
    <source>
        <strain evidence="5 6">J10</strain>
    </source>
</reference>
<protein>
    <submittedName>
        <fullName evidence="5">Helix-turn-helix transcriptional regulator</fullName>
    </submittedName>
</protein>
<dbReference type="Gene3D" id="2.60.120.10">
    <property type="entry name" value="Jelly Rolls"/>
    <property type="match status" value="1"/>
</dbReference>
<dbReference type="EMBL" id="JAGTUF010000001">
    <property type="protein sequence ID" value="MBR9970279.1"/>
    <property type="molecule type" value="Genomic_DNA"/>
</dbReference>
<evidence type="ECO:0000313" key="6">
    <source>
        <dbReference type="Proteomes" id="UP000680714"/>
    </source>
</evidence>
<dbReference type="InterPro" id="IPR009057">
    <property type="entry name" value="Homeodomain-like_sf"/>
</dbReference>
<comment type="caution">
    <text evidence="5">The sequence shown here is derived from an EMBL/GenBank/DDBJ whole genome shotgun (WGS) entry which is preliminary data.</text>
</comment>
<dbReference type="InterPro" id="IPR011051">
    <property type="entry name" value="RmlC_Cupin_sf"/>
</dbReference>
<keyword evidence="6" id="KW-1185">Reference proteome</keyword>
<dbReference type="InterPro" id="IPR014710">
    <property type="entry name" value="RmlC-like_jellyroll"/>
</dbReference>
<evidence type="ECO:0000256" key="3">
    <source>
        <dbReference type="ARBA" id="ARBA00023163"/>
    </source>
</evidence>
<keyword evidence="2" id="KW-0238">DNA-binding</keyword>
<organism evidence="5 6">
    <name type="scientific">Magnetospirillum sulfuroxidans</name>
    <dbReference type="NCBI Taxonomy" id="611300"/>
    <lineage>
        <taxon>Bacteria</taxon>
        <taxon>Pseudomonadati</taxon>
        <taxon>Pseudomonadota</taxon>
        <taxon>Alphaproteobacteria</taxon>
        <taxon>Rhodospirillales</taxon>
        <taxon>Rhodospirillaceae</taxon>
        <taxon>Magnetospirillum</taxon>
    </lineage>
</organism>
<dbReference type="Gene3D" id="1.10.10.60">
    <property type="entry name" value="Homeodomain-like"/>
    <property type="match status" value="1"/>
</dbReference>
<proteinExistence type="predicted"/>
<dbReference type="SUPFAM" id="SSF46689">
    <property type="entry name" value="Homeodomain-like"/>
    <property type="match status" value="1"/>
</dbReference>
<keyword evidence="1" id="KW-0805">Transcription regulation</keyword>
<gene>
    <name evidence="5" type="ORF">KEC16_00960</name>
</gene>
<dbReference type="PANTHER" id="PTHR11019">
    <property type="entry name" value="HTH-TYPE TRANSCRIPTIONAL REGULATOR NIMR"/>
    <property type="match status" value="1"/>
</dbReference>
<dbReference type="InterPro" id="IPR018060">
    <property type="entry name" value="HTH_AraC"/>
</dbReference>
<name>A0ABS5I7I9_9PROT</name>
<evidence type="ECO:0000313" key="5">
    <source>
        <dbReference type="EMBL" id="MBR9970279.1"/>
    </source>
</evidence>
<dbReference type="PROSITE" id="PS01124">
    <property type="entry name" value="HTH_ARAC_FAMILY_2"/>
    <property type="match status" value="1"/>
</dbReference>
<dbReference type="SMART" id="SM00342">
    <property type="entry name" value="HTH_ARAC"/>
    <property type="match status" value="1"/>
</dbReference>
<dbReference type="InterPro" id="IPR003313">
    <property type="entry name" value="AraC-bd"/>
</dbReference>
<sequence length="265" mass="29033">MGYDGPPSSEQHLRRIAWIEQVDGAIVPLASDYADAIVVPPHRHSRSQLLYAVTGIITVITETGRWMVPPDHALWVPAGMEHSVRPHGRVSMRSIYVSPDAVTLPAICRVVAVTELMHGLIVEAVKLPRRVPPGSRAALIMALVAEELPLLPERPLGLPLPAEPRLAALCQSFLSNPSPHATIDHWAERLAMSRRTFTRVFRRETGLGLAAWRQQACLFAALPRLAAGEAVTTVALDLGYDSVAAFTTMFKRALGRPPSRYLRDG</sequence>
<accession>A0ABS5I7I9</accession>
<feature type="domain" description="HTH araC/xylS-type" evidence="4">
    <location>
        <begin position="164"/>
        <end position="264"/>
    </location>
</feature>
<dbReference type="Pfam" id="PF12833">
    <property type="entry name" value="HTH_18"/>
    <property type="match status" value="1"/>
</dbReference>
<keyword evidence="3" id="KW-0804">Transcription</keyword>
<dbReference type="CDD" id="cd06124">
    <property type="entry name" value="cupin_NimR-like_N"/>
    <property type="match status" value="1"/>
</dbReference>
<evidence type="ECO:0000256" key="2">
    <source>
        <dbReference type="ARBA" id="ARBA00023125"/>
    </source>
</evidence>
<evidence type="ECO:0000256" key="1">
    <source>
        <dbReference type="ARBA" id="ARBA00023015"/>
    </source>
</evidence>
<dbReference type="Pfam" id="PF02311">
    <property type="entry name" value="AraC_binding"/>
    <property type="match status" value="1"/>
</dbReference>